<gene>
    <name evidence="1" type="ORF">ACFPQ6_13375</name>
</gene>
<dbReference type="RefSeq" id="WP_380050319.1">
    <property type="nucleotide sequence ID" value="NZ_JBHSOH010000017.1"/>
</dbReference>
<dbReference type="Proteomes" id="UP001595979">
    <property type="component" value="Unassembled WGS sequence"/>
</dbReference>
<dbReference type="EMBL" id="JBHSOH010000017">
    <property type="protein sequence ID" value="MFC5849298.1"/>
    <property type="molecule type" value="Genomic_DNA"/>
</dbReference>
<reference evidence="2" key="1">
    <citation type="journal article" date="2019" name="Int. J. Syst. Evol. Microbiol.">
        <title>The Global Catalogue of Microorganisms (GCM) 10K type strain sequencing project: providing services to taxonomists for standard genome sequencing and annotation.</title>
        <authorList>
            <consortium name="The Broad Institute Genomics Platform"/>
            <consortium name="The Broad Institute Genome Sequencing Center for Infectious Disease"/>
            <person name="Wu L."/>
            <person name="Ma J."/>
        </authorList>
    </citation>
    <scope>NUCLEOTIDE SEQUENCE [LARGE SCALE GENOMIC DNA]</scope>
    <source>
        <strain evidence="2">CGMCC 1.15053</strain>
    </source>
</reference>
<organism evidence="1 2">
    <name type="scientific">Deinococcus petrolearius</name>
    <dbReference type="NCBI Taxonomy" id="1751295"/>
    <lineage>
        <taxon>Bacteria</taxon>
        <taxon>Thermotogati</taxon>
        <taxon>Deinococcota</taxon>
        <taxon>Deinococci</taxon>
        <taxon>Deinococcales</taxon>
        <taxon>Deinococcaceae</taxon>
        <taxon>Deinococcus</taxon>
    </lineage>
</organism>
<accession>A0ABW1DP34</accession>
<evidence type="ECO:0000313" key="1">
    <source>
        <dbReference type="EMBL" id="MFC5849298.1"/>
    </source>
</evidence>
<evidence type="ECO:0000313" key="2">
    <source>
        <dbReference type="Proteomes" id="UP001595979"/>
    </source>
</evidence>
<name>A0ABW1DP34_9DEIO</name>
<sequence length="202" mass="22807">MWPLDDPRWQAFAHLDGIQERLYDVVRSPDLILKHTGRPTHWDSLLSDMFHLREASPAMMHAFPLLVHVVALLRPEDRGEHLIDLADAAAQFTLGTHHPRLLQLPTCVHDDYQVSLRVLLPITQEAIAAGAHRDTEWDSEEALAALLSLQAFARDEQRLGVLLARWHPYTAASSSGPAQPVWALQQYEELTGGPDVDIRRDL</sequence>
<keyword evidence="2" id="KW-1185">Reference proteome</keyword>
<proteinExistence type="predicted"/>
<protein>
    <submittedName>
        <fullName evidence="1">Uncharacterized protein</fullName>
    </submittedName>
</protein>
<comment type="caution">
    <text evidence="1">The sequence shown here is derived from an EMBL/GenBank/DDBJ whole genome shotgun (WGS) entry which is preliminary data.</text>
</comment>